<feature type="transmembrane region" description="Helical" evidence="13">
    <location>
        <begin position="91"/>
        <end position="118"/>
    </location>
</feature>
<keyword evidence="8 13" id="KW-0653">Protein transport</keyword>
<keyword evidence="10 13" id="KW-0472">Membrane</keyword>
<proteinExistence type="inferred from homology"/>
<evidence type="ECO:0000256" key="12">
    <source>
        <dbReference type="ARBA" id="ARBA00025078"/>
    </source>
</evidence>
<feature type="transmembrane region" description="Helical" evidence="13">
    <location>
        <begin position="35"/>
        <end position="52"/>
    </location>
</feature>
<keyword evidence="11 13" id="KW-1006">Bacterial flagellum protein export</keyword>
<dbReference type="FunFam" id="3.40.1690.10:FF:000001">
    <property type="entry name" value="Flagellar biosynthetic protein FlhB"/>
    <property type="match status" value="1"/>
</dbReference>
<keyword evidence="16" id="KW-1185">Reference proteome</keyword>
<evidence type="ECO:0000256" key="1">
    <source>
        <dbReference type="ARBA" id="ARBA00004651"/>
    </source>
</evidence>
<dbReference type="PRINTS" id="PR00950">
    <property type="entry name" value="TYPE3IMSPROT"/>
</dbReference>
<organism evidence="15 16">
    <name type="scientific">Pseudidiomarina aestuarii</name>
    <dbReference type="NCBI Taxonomy" id="624146"/>
    <lineage>
        <taxon>Bacteria</taxon>
        <taxon>Pseudomonadati</taxon>
        <taxon>Pseudomonadota</taxon>
        <taxon>Gammaproteobacteria</taxon>
        <taxon>Alteromonadales</taxon>
        <taxon>Idiomarinaceae</taxon>
        <taxon>Pseudidiomarina</taxon>
    </lineage>
</organism>
<keyword evidence="15" id="KW-0966">Cell projection</keyword>
<comment type="similarity">
    <text evidence="2 13">Belongs to the type III secretion exporter family.</text>
</comment>
<evidence type="ECO:0000256" key="5">
    <source>
        <dbReference type="ARBA" id="ARBA00022475"/>
    </source>
</evidence>
<feature type="transmembrane region" description="Helical" evidence="13">
    <location>
        <begin position="151"/>
        <end position="168"/>
    </location>
</feature>
<protein>
    <recommendedName>
        <fullName evidence="3 13">Flagellar biosynthetic protein FlhB</fullName>
    </recommendedName>
</protein>
<evidence type="ECO:0000256" key="11">
    <source>
        <dbReference type="ARBA" id="ARBA00023225"/>
    </source>
</evidence>
<comment type="subcellular location">
    <subcellularLocation>
        <location evidence="1">Cell membrane</location>
        <topology evidence="1">Multi-pass membrane protein</topology>
    </subcellularLocation>
</comment>
<keyword evidence="9 13" id="KW-1133">Transmembrane helix</keyword>
<feature type="region of interest" description="Disordered" evidence="14">
    <location>
        <begin position="1"/>
        <end position="28"/>
    </location>
</feature>
<dbReference type="SUPFAM" id="SSF160544">
    <property type="entry name" value="EscU C-terminal domain-like"/>
    <property type="match status" value="1"/>
</dbReference>
<sequence length="380" mass="41995">MAEQQQSDQEKTEDPTPRRIQKSRDEGQVARSRELTTFVLLFGGLIALWGMSSDIYARLGTVMEQAFLFERLAVTEPGPMLTNTLGLAEQALFALLPLFVVMVVLALVAPALLGGWLISAKSMQPKLDKLSLAKGLKRIFSSQSLAELGKAIAKTILVGGVLCLFLWSNRETFMGLMTLPTREALYSALELAALACLLMVMVLVVVVLFDVPYQIFTHNKKLRMTKDEVKRENKETEGDPHLKAKIRQQQQAMARRRMMVDVPTADVIVTNPTHYAVALKYDEIGSGAPKVVAKGTDLIAQRIREIATEHDVPLLEAAPLARALNRHVDIGREIPADLYTAVAEVLAWAFQLKKATRGDGVFPPTPRNILVPENMQVEAS</sequence>
<dbReference type="InterPro" id="IPR006135">
    <property type="entry name" value="T3SS_substrate_exporter"/>
</dbReference>
<evidence type="ECO:0000256" key="6">
    <source>
        <dbReference type="ARBA" id="ARBA00022692"/>
    </source>
</evidence>
<evidence type="ECO:0000256" key="2">
    <source>
        <dbReference type="ARBA" id="ARBA00010690"/>
    </source>
</evidence>
<evidence type="ECO:0000256" key="7">
    <source>
        <dbReference type="ARBA" id="ARBA00022795"/>
    </source>
</evidence>
<dbReference type="Gene3D" id="3.40.1690.10">
    <property type="entry name" value="secretion proteins EscU"/>
    <property type="match status" value="1"/>
</dbReference>
<gene>
    <name evidence="13" type="primary">flhB</name>
    <name evidence="15" type="ORF">CWE22_08285</name>
</gene>
<keyword evidence="4 13" id="KW-0813">Transport</keyword>
<dbReference type="AlphaFoldDB" id="A0A7Z6ZVJ5"/>
<keyword evidence="6 13" id="KW-0812">Transmembrane</keyword>
<dbReference type="Pfam" id="PF01312">
    <property type="entry name" value="Bac_export_2"/>
    <property type="match status" value="1"/>
</dbReference>
<dbReference type="EMBL" id="PIPR01000001">
    <property type="protein sequence ID" value="RUO42131.1"/>
    <property type="molecule type" value="Genomic_DNA"/>
</dbReference>
<evidence type="ECO:0000313" key="15">
    <source>
        <dbReference type="EMBL" id="RUO42131.1"/>
    </source>
</evidence>
<evidence type="ECO:0000313" key="16">
    <source>
        <dbReference type="Proteomes" id="UP000287766"/>
    </source>
</evidence>
<comment type="caution">
    <text evidence="15">The sequence shown here is derived from an EMBL/GenBank/DDBJ whole genome shotgun (WGS) entry which is preliminary data.</text>
</comment>
<dbReference type="GO" id="GO:0005886">
    <property type="term" value="C:plasma membrane"/>
    <property type="evidence" value="ECO:0007669"/>
    <property type="project" value="UniProtKB-SubCell"/>
</dbReference>
<dbReference type="Gene3D" id="6.10.250.2080">
    <property type="match status" value="1"/>
</dbReference>
<evidence type="ECO:0000256" key="3">
    <source>
        <dbReference type="ARBA" id="ARBA00021622"/>
    </source>
</evidence>
<evidence type="ECO:0000256" key="9">
    <source>
        <dbReference type="ARBA" id="ARBA00022989"/>
    </source>
</evidence>
<dbReference type="InterPro" id="IPR006136">
    <property type="entry name" value="FlhB"/>
</dbReference>
<keyword evidence="15" id="KW-0282">Flagellum</keyword>
<reference evidence="16" key="1">
    <citation type="journal article" date="2018" name="Front. Microbiol.">
        <title>Genome-Based Analysis Reveals the Taxonomy and Diversity of the Family Idiomarinaceae.</title>
        <authorList>
            <person name="Liu Y."/>
            <person name="Lai Q."/>
            <person name="Shao Z."/>
        </authorList>
    </citation>
    <scope>NUCLEOTIDE SEQUENCE [LARGE SCALE GENOMIC DNA]</scope>
    <source>
        <strain evidence="16">KYW314</strain>
    </source>
</reference>
<evidence type="ECO:0000256" key="4">
    <source>
        <dbReference type="ARBA" id="ARBA00022448"/>
    </source>
</evidence>
<dbReference type="GO" id="GO:0009306">
    <property type="term" value="P:protein secretion"/>
    <property type="evidence" value="ECO:0007669"/>
    <property type="project" value="InterPro"/>
</dbReference>
<dbReference type="NCBIfam" id="TIGR00328">
    <property type="entry name" value="flhB"/>
    <property type="match status" value="1"/>
</dbReference>
<dbReference type="PANTHER" id="PTHR30531:SF12">
    <property type="entry name" value="FLAGELLAR BIOSYNTHETIC PROTEIN FLHB"/>
    <property type="match status" value="1"/>
</dbReference>
<keyword evidence="15" id="KW-0969">Cilium</keyword>
<dbReference type="Proteomes" id="UP000287766">
    <property type="component" value="Unassembled WGS sequence"/>
</dbReference>
<dbReference type="InterPro" id="IPR029025">
    <property type="entry name" value="T3SS_substrate_exporter_C"/>
</dbReference>
<evidence type="ECO:0000256" key="13">
    <source>
        <dbReference type="RuleBase" id="RU364091"/>
    </source>
</evidence>
<feature type="compositionally biased region" description="Basic and acidic residues" evidence="14">
    <location>
        <begin position="8"/>
        <end position="28"/>
    </location>
</feature>
<evidence type="ECO:0000256" key="14">
    <source>
        <dbReference type="SAM" id="MobiDB-lite"/>
    </source>
</evidence>
<keyword evidence="5 13" id="KW-1003">Cell membrane</keyword>
<feature type="transmembrane region" description="Helical" evidence="13">
    <location>
        <begin position="188"/>
        <end position="216"/>
    </location>
</feature>
<dbReference type="GO" id="GO:0044780">
    <property type="term" value="P:bacterial-type flagellum assembly"/>
    <property type="evidence" value="ECO:0007669"/>
    <property type="project" value="InterPro"/>
</dbReference>
<accession>A0A7Z6ZVJ5</accession>
<dbReference type="RefSeq" id="WP_169930853.1">
    <property type="nucleotide sequence ID" value="NZ_PIPR01000001.1"/>
</dbReference>
<comment type="function">
    <text evidence="12 13">Required for formation of the rod structure in the basal body of the flagellar apparatus. Together with FliI and FliH, may constitute the export apparatus of flagellin.</text>
</comment>
<name>A0A7Z6ZVJ5_9GAMM</name>
<keyword evidence="7 13" id="KW-1005">Bacterial flagellum biogenesis</keyword>
<dbReference type="PANTHER" id="PTHR30531">
    <property type="entry name" value="FLAGELLAR BIOSYNTHETIC PROTEIN FLHB"/>
    <property type="match status" value="1"/>
</dbReference>
<evidence type="ECO:0000256" key="8">
    <source>
        <dbReference type="ARBA" id="ARBA00022927"/>
    </source>
</evidence>
<evidence type="ECO:0000256" key="10">
    <source>
        <dbReference type="ARBA" id="ARBA00023136"/>
    </source>
</evidence>